<dbReference type="AlphaFoldDB" id="Q6IL53"/>
<sequence>MKMEMELEMELGLARNGSISSLFLQILKISICEYSCHRDASHQDILGNHNQWDRTSNTQRDQQLSASTKHISKYGSCRKTLKLMRKFST</sequence>
<reference evidence="1" key="1">
    <citation type="journal article" date="2003" name="Genome Biol.">
        <title>An integrated gene annotation and transcriptional profiling approach towards the full gene content of the Drosophila genome.</title>
        <authorList>
            <person name="Hild M."/>
            <person name="Beckmann B."/>
            <person name="Haas S.A."/>
            <person name="Koch B."/>
            <person name="Solovyev V."/>
            <person name="Busold C."/>
            <person name="Fellenberg K."/>
            <person name="Boutros M."/>
            <person name="Vingron M."/>
            <person name="Sauer F."/>
            <person name="Hoheisel J.D."/>
            <person name="Paro R."/>
        </authorList>
    </citation>
    <scope>NUCLEOTIDE SEQUENCE</scope>
</reference>
<gene>
    <name evidence="1" type="ORF">HDC10341</name>
</gene>
<accession>Q6IL53</accession>
<proteinExistence type="predicted"/>
<dbReference type="EMBL" id="BK002163">
    <property type="protein sequence ID" value="DAA03008.1"/>
    <property type="molecule type" value="Genomic_DNA"/>
</dbReference>
<organism evidence="1">
    <name type="scientific">Drosophila melanogaster</name>
    <name type="common">Fruit fly</name>
    <dbReference type="NCBI Taxonomy" id="7227"/>
    <lineage>
        <taxon>Eukaryota</taxon>
        <taxon>Metazoa</taxon>
        <taxon>Ecdysozoa</taxon>
        <taxon>Arthropoda</taxon>
        <taxon>Hexapoda</taxon>
        <taxon>Insecta</taxon>
        <taxon>Pterygota</taxon>
        <taxon>Neoptera</taxon>
        <taxon>Endopterygota</taxon>
        <taxon>Diptera</taxon>
        <taxon>Brachycera</taxon>
        <taxon>Muscomorpha</taxon>
        <taxon>Ephydroidea</taxon>
        <taxon>Drosophilidae</taxon>
        <taxon>Drosophila</taxon>
        <taxon>Sophophora</taxon>
    </lineage>
</organism>
<name>Q6IL53_DROME</name>
<evidence type="ECO:0000313" key="1">
    <source>
        <dbReference type="EMBL" id="DAA03008.1"/>
    </source>
</evidence>
<protein>
    <submittedName>
        <fullName evidence="1">HDC10341</fullName>
    </submittedName>
</protein>